<protein>
    <submittedName>
        <fullName evidence="2">Uncharacterized protein</fullName>
    </submittedName>
</protein>
<sequence>MFQVHKDRLKIYFHSGITLPSIKEEPEEPEVKSNKKREYIKDLNNPRWKVQHQNKPSSETSEQSEKELSESSSTEQSDGENSKNAPKCKSKKARKFTRKPTINLSRSTRHTKPPELLKM</sequence>
<dbReference type="Proteomes" id="UP000663879">
    <property type="component" value="Unassembled WGS sequence"/>
</dbReference>
<dbReference type="AlphaFoldDB" id="A0A814FBA8"/>
<feature type="compositionally biased region" description="Basic and acidic residues" evidence="1">
    <location>
        <begin position="29"/>
        <end position="41"/>
    </location>
</feature>
<evidence type="ECO:0000313" key="2">
    <source>
        <dbReference type="EMBL" id="CAF0978336.1"/>
    </source>
</evidence>
<name>A0A814FBA8_9BILA</name>
<accession>A0A814FBA8</accession>
<feature type="region of interest" description="Disordered" evidence="1">
    <location>
        <begin position="18"/>
        <end position="119"/>
    </location>
</feature>
<feature type="compositionally biased region" description="Basic residues" evidence="1">
    <location>
        <begin position="86"/>
        <end position="98"/>
    </location>
</feature>
<evidence type="ECO:0000256" key="1">
    <source>
        <dbReference type="SAM" id="MobiDB-lite"/>
    </source>
</evidence>
<dbReference type="EMBL" id="CAJNOC010003338">
    <property type="protein sequence ID" value="CAF0978336.1"/>
    <property type="molecule type" value="Genomic_DNA"/>
</dbReference>
<proteinExistence type="predicted"/>
<comment type="caution">
    <text evidence="2">The sequence shown here is derived from an EMBL/GenBank/DDBJ whole genome shotgun (WGS) entry which is preliminary data.</text>
</comment>
<reference evidence="2" key="1">
    <citation type="submission" date="2021-02" db="EMBL/GenBank/DDBJ databases">
        <authorList>
            <person name="Nowell W R."/>
        </authorList>
    </citation>
    <scope>NUCLEOTIDE SEQUENCE</scope>
    <source>
        <strain evidence="2">Ploen Becks lab</strain>
    </source>
</reference>
<dbReference type="OrthoDB" id="10191171at2759"/>
<keyword evidence="3" id="KW-1185">Reference proteome</keyword>
<gene>
    <name evidence="2" type="ORF">OXX778_LOCUS15287</name>
</gene>
<organism evidence="2 3">
    <name type="scientific">Brachionus calyciflorus</name>
    <dbReference type="NCBI Taxonomy" id="104777"/>
    <lineage>
        <taxon>Eukaryota</taxon>
        <taxon>Metazoa</taxon>
        <taxon>Spiralia</taxon>
        <taxon>Gnathifera</taxon>
        <taxon>Rotifera</taxon>
        <taxon>Eurotatoria</taxon>
        <taxon>Monogononta</taxon>
        <taxon>Pseudotrocha</taxon>
        <taxon>Ploima</taxon>
        <taxon>Brachionidae</taxon>
        <taxon>Brachionus</taxon>
    </lineage>
</organism>
<evidence type="ECO:0000313" key="3">
    <source>
        <dbReference type="Proteomes" id="UP000663879"/>
    </source>
</evidence>